<protein>
    <submittedName>
        <fullName evidence="1">Uncharacterized protein</fullName>
    </submittedName>
</protein>
<dbReference type="EMBL" id="JAWXYG010000001">
    <property type="protein sequence ID" value="KAK4283751.1"/>
    <property type="molecule type" value="Genomic_DNA"/>
</dbReference>
<organism evidence="1 2">
    <name type="scientific">Acacia crassicarpa</name>
    <name type="common">northern wattle</name>
    <dbReference type="NCBI Taxonomy" id="499986"/>
    <lineage>
        <taxon>Eukaryota</taxon>
        <taxon>Viridiplantae</taxon>
        <taxon>Streptophyta</taxon>
        <taxon>Embryophyta</taxon>
        <taxon>Tracheophyta</taxon>
        <taxon>Spermatophyta</taxon>
        <taxon>Magnoliopsida</taxon>
        <taxon>eudicotyledons</taxon>
        <taxon>Gunneridae</taxon>
        <taxon>Pentapetalae</taxon>
        <taxon>rosids</taxon>
        <taxon>fabids</taxon>
        <taxon>Fabales</taxon>
        <taxon>Fabaceae</taxon>
        <taxon>Caesalpinioideae</taxon>
        <taxon>mimosoid clade</taxon>
        <taxon>Acacieae</taxon>
        <taxon>Acacia</taxon>
    </lineage>
</organism>
<dbReference type="AlphaFoldDB" id="A0AAE1N6P0"/>
<comment type="caution">
    <text evidence="1">The sequence shown here is derived from an EMBL/GenBank/DDBJ whole genome shotgun (WGS) entry which is preliminary data.</text>
</comment>
<proteinExistence type="predicted"/>
<keyword evidence="2" id="KW-1185">Reference proteome</keyword>
<accession>A0AAE1N6P0</accession>
<dbReference type="Proteomes" id="UP001293593">
    <property type="component" value="Unassembled WGS sequence"/>
</dbReference>
<reference evidence="1" key="1">
    <citation type="submission" date="2023-10" db="EMBL/GenBank/DDBJ databases">
        <title>Chromosome-level genome of the transformable northern wattle, Acacia crassicarpa.</title>
        <authorList>
            <person name="Massaro I."/>
            <person name="Sinha N.R."/>
            <person name="Poethig S."/>
            <person name="Leichty A.R."/>
        </authorList>
    </citation>
    <scope>NUCLEOTIDE SEQUENCE</scope>
    <source>
        <strain evidence="1">Acra3RX</strain>
        <tissue evidence="1">Leaf</tissue>
    </source>
</reference>
<gene>
    <name evidence="1" type="ORF">QN277_000671</name>
</gene>
<evidence type="ECO:0000313" key="1">
    <source>
        <dbReference type="EMBL" id="KAK4283751.1"/>
    </source>
</evidence>
<name>A0AAE1N6P0_9FABA</name>
<sequence length="68" mass="7602">MGQMGQDQLHPFQLFSSPIILRGPQPNPILCLDVILYLHFMCELKIAASTAPCISDQGRRVEHGVVRN</sequence>
<evidence type="ECO:0000313" key="2">
    <source>
        <dbReference type="Proteomes" id="UP001293593"/>
    </source>
</evidence>